<dbReference type="GO" id="GO:0016757">
    <property type="term" value="F:glycosyltransferase activity"/>
    <property type="evidence" value="ECO:0007669"/>
    <property type="project" value="InterPro"/>
</dbReference>
<evidence type="ECO:0000313" key="3">
    <source>
        <dbReference type="EMBL" id="ASW43110.1"/>
    </source>
</evidence>
<proteinExistence type="predicted"/>
<feature type="domain" description="Glycosyltransferase subfamily 4-like N-terminal" evidence="2">
    <location>
        <begin position="24"/>
        <end position="213"/>
    </location>
</feature>
<feature type="domain" description="Glycosyl transferase family 1" evidence="1">
    <location>
        <begin position="220"/>
        <end position="381"/>
    </location>
</feature>
<dbReference type="Pfam" id="PF00534">
    <property type="entry name" value="Glycos_transf_1"/>
    <property type="match status" value="1"/>
</dbReference>
<reference evidence="3 4" key="1">
    <citation type="submission" date="2016-08" db="EMBL/GenBank/DDBJ databases">
        <title>Complete Genome Sequence Of The Indigo Reducing Clostridium isatidis DSM15098.</title>
        <authorList>
            <person name="Little G.T."/>
            <person name="Minton N.P."/>
        </authorList>
    </citation>
    <scope>NUCLEOTIDE SEQUENCE [LARGE SCALE GENOMIC DNA]</scope>
    <source>
        <strain evidence="3 4">DSM 15098</strain>
    </source>
</reference>
<evidence type="ECO:0000259" key="1">
    <source>
        <dbReference type="Pfam" id="PF00534"/>
    </source>
</evidence>
<dbReference type="InterPro" id="IPR050194">
    <property type="entry name" value="Glycosyltransferase_grp1"/>
</dbReference>
<dbReference type="Pfam" id="PF13439">
    <property type="entry name" value="Glyco_transf_4"/>
    <property type="match status" value="1"/>
</dbReference>
<dbReference type="PANTHER" id="PTHR45947">
    <property type="entry name" value="SULFOQUINOVOSYL TRANSFERASE SQD2"/>
    <property type="match status" value="1"/>
</dbReference>
<dbReference type="OrthoDB" id="9768685at2"/>
<dbReference type="EMBL" id="CP016786">
    <property type="protein sequence ID" value="ASW43110.1"/>
    <property type="molecule type" value="Genomic_DNA"/>
</dbReference>
<dbReference type="AlphaFoldDB" id="A0A343JC52"/>
<organism evidence="3 4">
    <name type="scientific">Clostridium isatidis</name>
    <dbReference type="NCBI Taxonomy" id="182773"/>
    <lineage>
        <taxon>Bacteria</taxon>
        <taxon>Bacillati</taxon>
        <taxon>Bacillota</taxon>
        <taxon>Clostridia</taxon>
        <taxon>Eubacteriales</taxon>
        <taxon>Clostridiaceae</taxon>
        <taxon>Clostridium</taxon>
    </lineage>
</organism>
<dbReference type="SUPFAM" id="SSF53756">
    <property type="entry name" value="UDP-Glycosyltransferase/glycogen phosphorylase"/>
    <property type="match status" value="1"/>
</dbReference>
<dbReference type="Proteomes" id="UP000264883">
    <property type="component" value="Chromosome"/>
</dbReference>
<dbReference type="InterPro" id="IPR028098">
    <property type="entry name" value="Glyco_trans_4-like_N"/>
</dbReference>
<dbReference type="PANTHER" id="PTHR45947:SF3">
    <property type="entry name" value="SULFOQUINOVOSYL TRANSFERASE SQD2"/>
    <property type="match status" value="1"/>
</dbReference>
<name>A0A343JC52_9CLOT</name>
<dbReference type="RefSeq" id="WP_119865248.1">
    <property type="nucleotide sequence ID" value="NZ_CP016786.1"/>
</dbReference>
<accession>A0A343JC52</accession>
<dbReference type="InterPro" id="IPR001296">
    <property type="entry name" value="Glyco_trans_1"/>
</dbReference>
<keyword evidence="4" id="KW-1185">Reference proteome</keyword>
<gene>
    <name evidence="3" type="ORF">BEN51_06335</name>
</gene>
<protein>
    <recommendedName>
        <fullName evidence="5">Glycosyl transferase</fullName>
    </recommendedName>
</protein>
<evidence type="ECO:0000313" key="4">
    <source>
        <dbReference type="Proteomes" id="UP000264883"/>
    </source>
</evidence>
<dbReference type="KEGG" id="cia:BEN51_06335"/>
<dbReference type="Gene3D" id="3.40.50.2000">
    <property type="entry name" value="Glycogen Phosphorylase B"/>
    <property type="match status" value="2"/>
</dbReference>
<sequence length="415" mass="48002">MNIIQVSNTDLPGRKFNGHDLQLSLNKLGHTTHQLVLEKLGKEESTVKICDNNELFVRSILRKLEYQLSMANLIYPFGKKIVENNLFMNADIVHYHLIHNHFISILDFPKLINLKPSVWTIHDPWVITGHCIHPLECMKWKNGCMNCPKLSDAVYPMQFDKAGELWSIKKEIYKKIDMDIVVPSKFMADYIKNSPLTAHFNNLHIIPFGIDTDCFKKYNKQKSRKYFNIPNENFVIAFRAEDNEIKGTKYVIEMLNKLNSSIPITVITLGSYSLPKDLFKRYNIIELGWQNDNDVIYSFYAASDIFIMPSLAETFGLMSIEAMASGCPVIVFENTVLPEITFAPECGIAVPYKDSDSIVKVVERLIKNPNECRARGEKGKEIVKKYYNYQEYVNKHINLYKEILIRRNVLKGKFL</sequence>
<evidence type="ECO:0000259" key="2">
    <source>
        <dbReference type="Pfam" id="PF13439"/>
    </source>
</evidence>
<evidence type="ECO:0008006" key="5">
    <source>
        <dbReference type="Google" id="ProtNLM"/>
    </source>
</evidence>